<dbReference type="EMBL" id="ADNY01000066">
    <property type="protein sequence ID" value="EFG54873.1"/>
    <property type="molecule type" value="Genomic_DNA"/>
</dbReference>
<sequence length="52" mass="6211">MYQLLLTQKQANKLLFELKELAQRYNLIISRNSINQLKLKTRDAISINMYLL</sequence>
<name>D4YVS7_9LACO</name>
<dbReference type="Proteomes" id="UP000004069">
    <property type="component" value="Unassembled WGS sequence"/>
</dbReference>
<accession>D4YVS7</accession>
<keyword evidence="2" id="KW-1185">Reference proteome</keyword>
<protein>
    <submittedName>
        <fullName evidence="1">Uncharacterized protein</fullName>
    </submittedName>
</protein>
<evidence type="ECO:0000313" key="1">
    <source>
        <dbReference type="EMBL" id="EFG54873.1"/>
    </source>
</evidence>
<evidence type="ECO:0000313" key="2">
    <source>
        <dbReference type="Proteomes" id="UP000004069"/>
    </source>
</evidence>
<organism evidence="1 2">
    <name type="scientific">Lactobacillus amylolyticus DSM 11664</name>
    <dbReference type="NCBI Taxonomy" id="585524"/>
    <lineage>
        <taxon>Bacteria</taxon>
        <taxon>Bacillati</taxon>
        <taxon>Bacillota</taxon>
        <taxon>Bacilli</taxon>
        <taxon>Lactobacillales</taxon>
        <taxon>Lactobacillaceae</taxon>
        <taxon>Lactobacillus</taxon>
    </lineage>
</organism>
<gene>
    <name evidence="1" type="ORF">HMPREF0493_1638</name>
</gene>
<dbReference type="AlphaFoldDB" id="D4YVS7"/>
<comment type="caution">
    <text evidence="1">The sequence shown here is derived from an EMBL/GenBank/DDBJ whole genome shotgun (WGS) entry which is preliminary data.</text>
</comment>
<proteinExistence type="predicted"/>
<reference evidence="1 2" key="1">
    <citation type="submission" date="2010-04" db="EMBL/GenBank/DDBJ databases">
        <authorList>
            <person name="Muzny D."/>
            <person name="Qin X."/>
            <person name="Deng J."/>
            <person name="Jiang H."/>
            <person name="Liu Y."/>
            <person name="Qu J."/>
            <person name="Song X.-Z."/>
            <person name="Zhang L."/>
            <person name="Thornton R."/>
            <person name="Coyle M."/>
            <person name="Francisco L."/>
            <person name="Jackson L."/>
            <person name="Javaid M."/>
            <person name="Korchina V."/>
            <person name="Kovar C."/>
            <person name="Mata R."/>
            <person name="Mathew T."/>
            <person name="Ngo R."/>
            <person name="Nguyen L."/>
            <person name="Nguyen N."/>
            <person name="Okwuonu G."/>
            <person name="Ongeri F."/>
            <person name="Pham C."/>
            <person name="Simmons D."/>
            <person name="Wilczek-Boney K."/>
            <person name="Hale W."/>
            <person name="Jakkamsetti A."/>
            <person name="Pham P."/>
            <person name="Ruth R."/>
            <person name="San Lucas F."/>
            <person name="Warren J."/>
            <person name="Zhang J."/>
            <person name="Zhao Z."/>
            <person name="Zhou C."/>
            <person name="Zhu D."/>
            <person name="Lee S."/>
            <person name="Bess C."/>
            <person name="Blankenburg K."/>
            <person name="Forbes L."/>
            <person name="Fu Q."/>
            <person name="Gubbala S."/>
            <person name="Hirani K."/>
            <person name="Jayaseelan J.C."/>
            <person name="Lara F."/>
            <person name="Munidasa M."/>
            <person name="Palculict T."/>
            <person name="Patil S."/>
            <person name="Pu L.-L."/>
            <person name="Saada N."/>
            <person name="Tang L."/>
            <person name="Weissenberger G."/>
            <person name="Zhu Y."/>
            <person name="Hemphill L."/>
            <person name="Shang Y."/>
            <person name="Youmans B."/>
            <person name="Ayvaz T."/>
            <person name="Ross M."/>
            <person name="Santibanez J."/>
            <person name="Aqrawi P."/>
            <person name="Gross S."/>
            <person name="Joshi V."/>
            <person name="Fowler G."/>
            <person name="Nazareth L."/>
            <person name="Reid J."/>
            <person name="Worley K."/>
            <person name="Petrosino J."/>
            <person name="Highlander S."/>
            <person name="Gibbs R."/>
        </authorList>
    </citation>
    <scope>NUCLEOTIDE SEQUENCE [LARGE SCALE GENOMIC DNA]</scope>
    <source>
        <strain evidence="1 2">DSM 11664</strain>
    </source>
</reference>